<evidence type="ECO:0000259" key="2">
    <source>
        <dbReference type="Pfam" id="PF01266"/>
    </source>
</evidence>
<dbReference type="GO" id="GO:0016491">
    <property type="term" value="F:oxidoreductase activity"/>
    <property type="evidence" value="ECO:0007669"/>
    <property type="project" value="UniProtKB-KW"/>
</dbReference>
<dbReference type="SUPFAM" id="SSF54373">
    <property type="entry name" value="FAD-linked reductases, C-terminal domain"/>
    <property type="match status" value="1"/>
</dbReference>
<dbReference type="AlphaFoldDB" id="A0A098TMW2"/>
<dbReference type="Proteomes" id="UP000030170">
    <property type="component" value="Unassembled WGS sequence"/>
</dbReference>
<dbReference type="SUPFAM" id="SSF51905">
    <property type="entry name" value="FAD/NAD(P)-binding domain"/>
    <property type="match status" value="1"/>
</dbReference>
<dbReference type="RefSeq" id="WP_036531328.1">
    <property type="nucleotide sequence ID" value="NZ_JJML01000007.1"/>
</dbReference>
<feature type="domain" description="FAD dependent oxidoreductase" evidence="2">
    <location>
        <begin position="4"/>
        <end position="362"/>
    </location>
</feature>
<dbReference type="Gene3D" id="3.30.9.10">
    <property type="entry name" value="D-Amino Acid Oxidase, subunit A, domain 2"/>
    <property type="match status" value="1"/>
</dbReference>
<dbReference type="PANTHER" id="PTHR13847">
    <property type="entry name" value="SARCOSINE DEHYDROGENASE-RELATED"/>
    <property type="match status" value="1"/>
</dbReference>
<gene>
    <name evidence="3" type="ORF">DO97_19100</name>
</gene>
<dbReference type="STRING" id="1497020.DO97_19100"/>
<proteinExistence type="predicted"/>
<dbReference type="OrthoDB" id="9794226at2"/>
<evidence type="ECO:0000313" key="3">
    <source>
        <dbReference type="EMBL" id="KGF73581.1"/>
    </source>
</evidence>
<keyword evidence="4" id="KW-1185">Reference proteome</keyword>
<evidence type="ECO:0000313" key="4">
    <source>
        <dbReference type="Proteomes" id="UP000030170"/>
    </source>
</evidence>
<dbReference type="Pfam" id="PF01266">
    <property type="entry name" value="DAO"/>
    <property type="match status" value="1"/>
</dbReference>
<dbReference type="InterPro" id="IPR036188">
    <property type="entry name" value="FAD/NAD-bd_sf"/>
</dbReference>
<dbReference type="PANTHER" id="PTHR13847:SF289">
    <property type="entry name" value="GLYCINE OXIDASE"/>
    <property type="match status" value="1"/>
</dbReference>
<comment type="caution">
    <text evidence="3">The sequence shown here is derived from an EMBL/GenBank/DDBJ whole genome shotgun (WGS) entry which is preliminary data.</text>
</comment>
<dbReference type="EMBL" id="JJML01000007">
    <property type="protein sequence ID" value="KGF73581.1"/>
    <property type="molecule type" value="Genomic_DNA"/>
</dbReference>
<protein>
    <submittedName>
        <fullName evidence="3">FAD-dependent oxidoreductase</fullName>
    </submittedName>
</protein>
<reference evidence="3 4" key="1">
    <citation type="journal article" date="2014" name="Mol. Ecol.">
        <title>Evolution of Synechococcus.</title>
        <authorList>
            <person name="Dvorak P."/>
            <person name="Casamatta D."/>
            <person name="Hasler P."/>
            <person name="Poulickova A."/>
            <person name="Ondrej V."/>
            <person name="Sanges R."/>
        </authorList>
    </citation>
    <scope>NUCLEOTIDE SEQUENCE [LARGE SCALE GENOMIC DNA]</scope>
    <source>
        <strain evidence="3 4">CAUP A 1101</strain>
    </source>
</reference>
<dbReference type="Gene3D" id="3.50.50.60">
    <property type="entry name" value="FAD/NAD(P)-binding domain"/>
    <property type="match status" value="1"/>
</dbReference>
<sequence>MTNIVVVGCGVIGAAIAYELSRVPGLAVTVVDRHPPVQGATAAALGVLMAVISQKLKGAALRRRLLSLQRYETLIPELEADTGLRIPYNRQGILKRCESDRERVQWQHLIAARAAQGWQLELLEPEQVHAQYSQLDRSHWTAALYSPQDRQVDPVALTQALVASAQKRGVRFEFGVRVLGVEATPTKAATLKVEVGEAGCNTPTPLAADWLVLSAGLGSTQLAASLGRSLPLQPVLGQAMHLRLASAWPTPQPVITTDDVHLVPLSPQECWVGATVEFPQDEAVATPDPNALNGMLSRAIAFCPELASATILKTWSGLRPRPVGRPAPMIEPLPGYANILVATGHYRNGILLAPATALEIRDLITHRTP</sequence>
<evidence type="ECO:0000256" key="1">
    <source>
        <dbReference type="ARBA" id="ARBA00023002"/>
    </source>
</evidence>
<name>A0A098TMW2_9CYAN</name>
<keyword evidence="1" id="KW-0560">Oxidoreductase</keyword>
<dbReference type="GO" id="GO:0005737">
    <property type="term" value="C:cytoplasm"/>
    <property type="evidence" value="ECO:0007669"/>
    <property type="project" value="TreeGrafter"/>
</dbReference>
<accession>A0A098TMW2</accession>
<dbReference type="InterPro" id="IPR006076">
    <property type="entry name" value="FAD-dep_OxRdtase"/>
</dbReference>
<organism evidence="3 4">
    <name type="scientific">Neosynechococcus sphagnicola sy1</name>
    <dbReference type="NCBI Taxonomy" id="1497020"/>
    <lineage>
        <taxon>Bacteria</taxon>
        <taxon>Bacillati</taxon>
        <taxon>Cyanobacteriota</taxon>
        <taxon>Cyanophyceae</taxon>
        <taxon>Neosynechococcales</taxon>
        <taxon>Neosynechococcaceae</taxon>
        <taxon>Neosynechococcus</taxon>
    </lineage>
</organism>